<proteinExistence type="predicted"/>
<dbReference type="OrthoDB" id="8479889at2"/>
<evidence type="ECO:0000256" key="2">
    <source>
        <dbReference type="SAM" id="Phobius"/>
    </source>
</evidence>
<gene>
    <name evidence="3" type="ORF">FHE74_03570</name>
</gene>
<evidence type="ECO:0000256" key="1">
    <source>
        <dbReference type="SAM" id="MobiDB-lite"/>
    </source>
</evidence>
<dbReference type="Proteomes" id="UP000312032">
    <property type="component" value="Unassembled WGS sequence"/>
</dbReference>
<keyword evidence="2" id="KW-1133">Transmembrane helix</keyword>
<sequence>MAKNAKKGSTPASQAVEKSAKKEARAAKRAQRGQTFKQMWQAFNMLRKRDSKLVPLMLLTIVGTALLFFLVGLLWNGQWFMLVLGILLGVVLSMLVFTKRLEASMYDQVSDQKGAAGWALENMRNTMGIAWITQTGVAGTKQLDVVHRVVGNPGVVLVGEGNRNRLRPLMTQQAKRVDKVLGGVPVYEVFVGEDEEKGEVPLKKLQRHMLKLPRNYKKDEVYSLNAKLEAIDSSRAGQPQGLPKGPLPGQAQSMAGMNRRMRRAAERRGK</sequence>
<dbReference type="Pfam" id="PF13829">
    <property type="entry name" value="DUF4191"/>
    <property type="match status" value="1"/>
</dbReference>
<dbReference type="InterPro" id="IPR025445">
    <property type="entry name" value="DUF4191"/>
</dbReference>
<feature type="region of interest" description="Disordered" evidence="1">
    <location>
        <begin position="232"/>
        <end position="270"/>
    </location>
</feature>
<name>A0A5C4U587_9CORY</name>
<keyword evidence="2" id="KW-0812">Transmembrane</keyword>
<dbReference type="AlphaFoldDB" id="A0A5C4U587"/>
<feature type="compositionally biased region" description="Low complexity" evidence="1">
    <location>
        <begin position="236"/>
        <end position="258"/>
    </location>
</feature>
<protein>
    <submittedName>
        <fullName evidence="3">DUF4191 domain-containing protein</fullName>
    </submittedName>
</protein>
<keyword evidence="4" id="KW-1185">Reference proteome</keyword>
<evidence type="ECO:0000313" key="3">
    <source>
        <dbReference type="EMBL" id="TNL99440.1"/>
    </source>
</evidence>
<evidence type="ECO:0000313" key="4">
    <source>
        <dbReference type="Proteomes" id="UP000312032"/>
    </source>
</evidence>
<feature type="transmembrane region" description="Helical" evidence="2">
    <location>
        <begin position="53"/>
        <end position="73"/>
    </location>
</feature>
<keyword evidence="2" id="KW-0472">Membrane</keyword>
<organism evidence="3 4">
    <name type="scientific">Corynebacterium tapiri</name>
    <dbReference type="NCBI Taxonomy" id="1448266"/>
    <lineage>
        <taxon>Bacteria</taxon>
        <taxon>Bacillati</taxon>
        <taxon>Actinomycetota</taxon>
        <taxon>Actinomycetes</taxon>
        <taxon>Mycobacteriales</taxon>
        <taxon>Corynebacteriaceae</taxon>
        <taxon>Corynebacterium</taxon>
    </lineage>
</organism>
<feature type="transmembrane region" description="Helical" evidence="2">
    <location>
        <begin position="79"/>
        <end position="97"/>
    </location>
</feature>
<feature type="region of interest" description="Disordered" evidence="1">
    <location>
        <begin position="1"/>
        <end position="32"/>
    </location>
</feature>
<dbReference type="RefSeq" id="WP_139465116.1">
    <property type="nucleotide sequence ID" value="NZ_VDHJ01000003.1"/>
</dbReference>
<reference evidence="3 4" key="1">
    <citation type="submission" date="2019-06" db="EMBL/GenBank/DDBJ databases">
        <authorList>
            <person name="Li J."/>
        </authorList>
    </citation>
    <scope>NUCLEOTIDE SEQUENCE [LARGE SCALE GENOMIC DNA]</scope>
    <source>
        <strain evidence="3 4">LMG 28165</strain>
    </source>
</reference>
<accession>A0A5C4U587</accession>
<comment type="caution">
    <text evidence="3">The sequence shown here is derived from an EMBL/GenBank/DDBJ whole genome shotgun (WGS) entry which is preliminary data.</text>
</comment>
<dbReference type="EMBL" id="VDHJ01000003">
    <property type="protein sequence ID" value="TNL99440.1"/>
    <property type="molecule type" value="Genomic_DNA"/>
</dbReference>